<dbReference type="OrthoDB" id="9767858at2"/>
<dbReference type="InterPro" id="IPR012310">
    <property type="entry name" value="DNA_ligase_ATP-dep_cent"/>
</dbReference>
<dbReference type="SUPFAM" id="SSF56091">
    <property type="entry name" value="DNA ligase/mRNA capping enzyme, catalytic domain"/>
    <property type="match status" value="1"/>
</dbReference>
<dbReference type="InterPro" id="IPR026333">
    <property type="entry name" value="ATP_dep_DNA_lig_pp_1105_fam"/>
</dbReference>
<dbReference type="EC" id="6.5.1.1" evidence="1"/>
<keyword evidence="9" id="KW-0460">Magnesium</keyword>
<keyword evidence="6" id="KW-0547">Nucleotide-binding</keyword>
<evidence type="ECO:0000256" key="4">
    <source>
        <dbReference type="ARBA" id="ARBA00022705"/>
    </source>
</evidence>
<protein>
    <recommendedName>
        <fullName evidence="1">DNA ligase (ATP)</fullName>
        <ecNumber evidence="1">6.5.1.1</ecNumber>
    </recommendedName>
</protein>
<dbReference type="GO" id="GO:0005524">
    <property type="term" value="F:ATP binding"/>
    <property type="evidence" value="ECO:0007669"/>
    <property type="project" value="UniProtKB-KW"/>
</dbReference>
<proteinExistence type="predicted"/>
<dbReference type="PROSITE" id="PS50160">
    <property type="entry name" value="DNA_LIGASE_A3"/>
    <property type="match status" value="1"/>
</dbReference>
<dbReference type="InterPro" id="IPR012309">
    <property type="entry name" value="DNA_ligase_ATP-dep_C"/>
</dbReference>
<dbReference type="GO" id="GO:0046872">
    <property type="term" value="F:metal ion binding"/>
    <property type="evidence" value="ECO:0007669"/>
    <property type="project" value="UniProtKB-KW"/>
</dbReference>
<dbReference type="PROSITE" id="PS00697">
    <property type="entry name" value="DNA_LIGASE_A1"/>
    <property type="match status" value="1"/>
</dbReference>
<dbReference type="EMBL" id="FOEG01000005">
    <property type="protein sequence ID" value="SEO95757.1"/>
    <property type="molecule type" value="Genomic_DNA"/>
</dbReference>
<dbReference type="InterPro" id="IPR016059">
    <property type="entry name" value="DNA_ligase_ATP-dep_CS"/>
</dbReference>
<evidence type="ECO:0000259" key="14">
    <source>
        <dbReference type="PROSITE" id="PS50160"/>
    </source>
</evidence>
<sequence length="529" mass="59462">MQRFTALYQALDETTATSAKVAAMEVYFRDAPAADAAWAVYFLTGRRLRRLVPTAELRAWTLEATGLPAWLLEETYAAVGDLAETLALLLDQPFAPPEQDATPLHVWVEQRIQPLRHMTTEARRDAVLAWWAALPTPQRFVLNKVLTGAFRVGVSRRLVIRALARVSGLETATLAHRLMGQWQPTPAAFDALLDPEERGEDRSRPYPFFLASPLETGPAALGDRSEWIAEWKWDGIRGQLLRRDGECFIWSRGEDMMAGRFPEIEAAAAALPDGVVLDGEILAWQDDAPLPFNVLQQRIGRLRPSARIQRDAPVIFLAYDLLEADGADWRPEPLEVRRQRLRDVVGDRAGALRRATALGGDSWAALAALRETAREAGTEGIMLKRRGSPYRVGRTRGDWWKWKLAPRTVDAVMLYAQPGHGRRSSLFTDYTFGVWDGDTLVPVAKAYSGLDDAEIQRLDRWIRNNTVERFGPVRSVAPQQVFELAFEGLAPSRRHKSGVAMRFPRISRWREDLAPDDADTLDDVRAMLP</sequence>
<dbReference type="PANTHER" id="PTHR45674:SF13">
    <property type="entry name" value="DNA LIGASE-RELATED"/>
    <property type="match status" value="1"/>
</dbReference>
<evidence type="ECO:0000256" key="12">
    <source>
        <dbReference type="ARBA" id="ARBA00023306"/>
    </source>
</evidence>
<evidence type="ECO:0000256" key="1">
    <source>
        <dbReference type="ARBA" id="ARBA00012727"/>
    </source>
</evidence>
<dbReference type="CDD" id="cd07972">
    <property type="entry name" value="OBF_DNA_ligase_Arch_LigB"/>
    <property type="match status" value="1"/>
</dbReference>
<keyword evidence="16" id="KW-1185">Reference proteome</keyword>
<name>A0A1H8TXY7_9GAMM</name>
<dbReference type="InterPro" id="IPR012308">
    <property type="entry name" value="DNA_ligase_ATP-dep_N"/>
</dbReference>
<keyword evidence="3" id="KW-0132">Cell division</keyword>
<reference evidence="15 16" key="1">
    <citation type="submission" date="2016-10" db="EMBL/GenBank/DDBJ databases">
        <authorList>
            <person name="de Groot N.N."/>
        </authorList>
    </citation>
    <scope>NUCLEOTIDE SEQUENCE [LARGE SCALE GENOMIC DNA]</scope>
    <source>
        <strain evidence="15 16">CGMCC 1.6291</strain>
    </source>
</reference>
<dbReference type="GO" id="GO:0006260">
    <property type="term" value="P:DNA replication"/>
    <property type="evidence" value="ECO:0007669"/>
    <property type="project" value="UniProtKB-KW"/>
</dbReference>
<gene>
    <name evidence="15" type="ORF">SAMN04488052_10514</name>
</gene>
<evidence type="ECO:0000256" key="13">
    <source>
        <dbReference type="ARBA" id="ARBA00034003"/>
    </source>
</evidence>
<dbReference type="Pfam" id="PF04679">
    <property type="entry name" value="DNA_ligase_A_C"/>
    <property type="match status" value="1"/>
</dbReference>
<evidence type="ECO:0000256" key="11">
    <source>
        <dbReference type="ARBA" id="ARBA00023204"/>
    </source>
</evidence>
<evidence type="ECO:0000256" key="5">
    <source>
        <dbReference type="ARBA" id="ARBA00022723"/>
    </source>
</evidence>
<dbReference type="Gene3D" id="1.10.3260.10">
    <property type="entry name" value="DNA ligase, ATP-dependent, N-terminal domain"/>
    <property type="match status" value="1"/>
</dbReference>
<evidence type="ECO:0000256" key="3">
    <source>
        <dbReference type="ARBA" id="ARBA00022618"/>
    </source>
</evidence>
<evidence type="ECO:0000256" key="6">
    <source>
        <dbReference type="ARBA" id="ARBA00022741"/>
    </source>
</evidence>
<keyword evidence="10" id="KW-0233">DNA recombination</keyword>
<dbReference type="STRING" id="406100.SAMN04488052_10514"/>
<dbReference type="Pfam" id="PF04675">
    <property type="entry name" value="DNA_ligase_A_N"/>
    <property type="match status" value="1"/>
</dbReference>
<evidence type="ECO:0000256" key="10">
    <source>
        <dbReference type="ARBA" id="ARBA00023172"/>
    </source>
</evidence>
<dbReference type="InterPro" id="IPR050191">
    <property type="entry name" value="ATP-dep_DNA_ligase"/>
</dbReference>
<keyword evidence="12" id="KW-0131">Cell cycle</keyword>
<keyword evidence="2 15" id="KW-0436">Ligase</keyword>
<keyword evidence="5" id="KW-0479">Metal-binding</keyword>
<dbReference type="Pfam" id="PF01068">
    <property type="entry name" value="DNA_ligase_A_M"/>
    <property type="match status" value="1"/>
</dbReference>
<keyword evidence="11" id="KW-0234">DNA repair</keyword>
<evidence type="ECO:0000256" key="2">
    <source>
        <dbReference type="ARBA" id="ARBA00022598"/>
    </source>
</evidence>
<keyword evidence="8" id="KW-0067">ATP-binding</keyword>
<dbReference type="NCBIfam" id="NF006701">
    <property type="entry name" value="PRK09247.1"/>
    <property type="match status" value="1"/>
</dbReference>
<dbReference type="InterPro" id="IPR036599">
    <property type="entry name" value="DNA_ligase_N_sf"/>
</dbReference>
<evidence type="ECO:0000256" key="8">
    <source>
        <dbReference type="ARBA" id="ARBA00022840"/>
    </source>
</evidence>
<dbReference type="PANTHER" id="PTHR45674">
    <property type="entry name" value="DNA LIGASE 1/3 FAMILY MEMBER"/>
    <property type="match status" value="1"/>
</dbReference>
<dbReference type="SUPFAM" id="SSF50249">
    <property type="entry name" value="Nucleic acid-binding proteins"/>
    <property type="match status" value="1"/>
</dbReference>
<dbReference type="CDD" id="cd07897">
    <property type="entry name" value="Adenylation_DNA_ligase_Bac1"/>
    <property type="match status" value="1"/>
</dbReference>
<organism evidence="15 16">
    <name type="scientific">Aquisalimonas asiatica</name>
    <dbReference type="NCBI Taxonomy" id="406100"/>
    <lineage>
        <taxon>Bacteria</taxon>
        <taxon>Pseudomonadati</taxon>
        <taxon>Pseudomonadota</taxon>
        <taxon>Gammaproteobacteria</taxon>
        <taxon>Chromatiales</taxon>
        <taxon>Ectothiorhodospiraceae</taxon>
        <taxon>Aquisalimonas</taxon>
    </lineage>
</organism>
<evidence type="ECO:0000256" key="9">
    <source>
        <dbReference type="ARBA" id="ARBA00022842"/>
    </source>
</evidence>
<dbReference type="InterPro" id="IPR012340">
    <property type="entry name" value="NA-bd_OB-fold"/>
</dbReference>
<evidence type="ECO:0000313" key="16">
    <source>
        <dbReference type="Proteomes" id="UP000199657"/>
    </source>
</evidence>
<dbReference type="Gene3D" id="3.30.470.30">
    <property type="entry name" value="DNA ligase/mRNA capping enzyme"/>
    <property type="match status" value="1"/>
</dbReference>
<dbReference type="Proteomes" id="UP000199657">
    <property type="component" value="Unassembled WGS sequence"/>
</dbReference>
<evidence type="ECO:0000256" key="7">
    <source>
        <dbReference type="ARBA" id="ARBA00022763"/>
    </source>
</evidence>
<keyword evidence="4" id="KW-0235">DNA replication</keyword>
<dbReference type="GO" id="GO:0006281">
    <property type="term" value="P:DNA repair"/>
    <property type="evidence" value="ECO:0007669"/>
    <property type="project" value="UniProtKB-KW"/>
</dbReference>
<dbReference type="AlphaFoldDB" id="A0A1H8TXY7"/>
<evidence type="ECO:0000313" key="15">
    <source>
        <dbReference type="EMBL" id="SEO95757.1"/>
    </source>
</evidence>
<dbReference type="GO" id="GO:0003677">
    <property type="term" value="F:DNA binding"/>
    <property type="evidence" value="ECO:0007669"/>
    <property type="project" value="InterPro"/>
</dbReference>
<dbReference type="GO" id="GO:0003910">
    <property type="term" value="F:DNA ligase (ATP) activity"/>
    <property type="evidence" value="ECO:0007669"/>
    <property type="project" value="UniProtKB-EC"/>
</dbReference>
<accession>A0A1H8TXY7</accession>
<dbReference type="NCBIfam" id="TIGR04120">
    <property type="entry name" value="DNA_lig_bact"/>
    <property type="match status" value="1"/>
</dbReference>
<comment type="catalytic activity">
    <reaction evidence="13">
        <text>ATP + (deoxyribonucleotide)n-3'-hydroxyl + 5'-phospho-(deoxyribonucleotide)m = (deoxyribonucleotide)n+m + AMP + diphosphate.</text>
        <dbReference type="EC" id="6.5.1.1"/>
    </reaction>
</comment>
<dbReference type="Gene3D" id="2.40.50.140">
    <property type="entry name" value="Nucleic acid-binding proteins"/>
    <property type="match status" value="1"/>
</dbReference>
<dbReference type="GO" id="GO:0006310">
    <property type="term" value="P:DNA recombination"/>
    <property type="evidence" value="ECO:0007669"/>
    <property type="project" value="UniProtKB-KW"/>
</dbReference>
<keyword evidence="7" id="KW-0227">DNA damage</keyword>
<feature type="domain" description="ATP-dependent DNA ligase family profile" evidence="14">
    <location>
        <begin position="307"/>
        <end position="436"/>
    </location>
</feature>
<dbReference type="RefSeq" id="WP_091644152.1">
    <property type="nucleotide sequence ID" value="NZ_FOEG01000005.1"/>
</dbReference>
<dbReference type="GO" id="GO:0051301">
    <property type="term" value="P:cell division"/>
    <property type="evidence" value="ECO:0007669"/>
    <property type="project" value="UniProtKB-KW"/>
</dbReference>